<dbReference type="InterPro" id="IPR036034">
    <property type="entry name" value="PDZ_sf"/>
</dbReference>
<feature type="compositionally biased region" description="Gly residues" evidence="1">
    <location>
        <begin position="493"/>
        <end position="502"/>
    </location>
</feature>
<feature type="region of interest" description="Disordered" evidence="1">
    <location>
        <begin position="216"/>
        <end position="235"/>
    </location>
</feature>
<feature type="compositionally biased region" description="Polar residues" evidence="1">
    <location>
        <begin position="632"/>
        <end position="643"/>
    </location>
</feature>
<dbReference type="PANTHER" id="PTHR11324">
    <property type="entry name" value="IL16-RELATED"/>
    <property type="match status" value="1"/>
</dbReference>
<feature type="region of interest" description="Disordered" evidence="1">
    <location>
        <begin position="486"/>
        <end position="522"/>
    </location>
</feature>
<feature type="region of interest" description="Disordered" evidence="1">
    <location>
        <begin position="536"/>
        <end position="563"/>
    </location>
</feature>
<feature type="domain" description="PDZ" evidence="2">
    <location>
        <begin position="919"/>
        <end position="993"/>
    </location>
</feature>
<feature type="compositionally biased region" description="Low complexity" evidence="1">
    <location>
        <begin position="536"/>
        <end position="551"/>
    </location>
</feature>
<feature type="compositionally biased region" description="Low complexity" evidence="1">
    <location>
        <begin position="81"/>
        <end position="93"/>
    </location>
</feature>
<gene>
    <name evidence="3" type="ORF">Fcan01_02346</name>
</gene>
<feature type="region of interest" description="Disordered" evidence="1">
    <location>
        <begin position="35"/>
        <end position="57"/>
    </location>
</feature>
<feature type="region of interest" description="Disordered" evidence="1">
    <location>
        <begin position="344"/>
        <end position="376"/>
    </location>
</feature>
<dbReference type="Proteomes" id="UP000198287">
    <property type="component" value="Unassembled WGS sequence"/>
</dbReference>
<dbReference type="OrthoDB" id="6022711at2759"/>
<name>A0A226F2Y5_FOLCA</name>
<dbReference type="PROSITE" id="PS50106">
    <property type="entry name" value="PDZ"/>
    <property type="match status" value="2"/>
</dbReference>
<dbReference type="PANTHER" id="PTHR11324:SF16">
    <property type="entry name" value="PDZ DOMAIN-CONTAINING PROTEIN 2"/>
    <property type="match status" value="1"/>
</dbReference>
<dbReference type="STRING" id="158441.A0A226F2Y5"/>
<feature type="region of interest" description="Disordered" evidence="1">
    <location>
        <begin position="78"/>
        <end position="101"/>
    </location>
</feature>
<dbReference type="CDD" id="cd00136">
    <property type="entry name" value="PDZ_canonical"/>
    <property type="match status" value="1"/>
</dbReference>
<dbReference type="Pfam" id="PF00595">
    <property type="entry name" value="PDZ"/>
    <property type="match status" value="1"/>
</dbReference>
<dbReference type="EMBL" id="LNIX01000001">
    <property type="protein sequence ID" value="OXA63774.1"/>
    <property type="molecule type" value="Genomic_DNA"/>
</dbReference>
<organism evidence="3 4">
    <name type="scientific">Folsomia candida</name>
    <name type="common">Springtail</name>
    <dbReference type="NCBI Taxonomy" id="158441"/>
    <lineage>
        <taxon>Eukaryota</taxon>
        <taxon>Metazoa</taxon>
        <taxon>Ecdysozoa</taxon>
        <taxon>Arthropoda</taxon>
        <taxon>Hexapoda</taxon>
        <taxon>Collembola</taxon>
        <taxon>Entomobryomorpha</taxon>
        <taxon>Isotomoidea</taxon>
        <taxon>Isotomidae</taxon>
        <taxon>Proisotominae</taxon>
        <taxon>Folsomia</taxon>
    </lineage>
</organism>
<feature type="compositionally biased region" description="Polar residues" evidence="1">
    <location>
        <begin position="196"/>
        <end position="207"/>
    </location>
</feature>
<sequence>MFGGESKRKSRKTFGGGSSGAVNVHHVHFQQPTIIPGRRHGNYSNQSSEANMKWFGSKGSDGGPQLLSLSPLRLEDEDDTSAFFPPSAPSTPSEVKRRTRGRSISPWLRRKLRQDSIDEEVDDNFSLASVEKRSGMFDDKKYRHMSYSGGRIRCWSPQGMGYPGGNTIGVGLGPSPRRTPLSQLDRRKDCVPAPSPQLSRPSPCRENSSMNTATDFSIFRPHGQDRHGFPLKGKPRLSEFQPKSYAYISEDYNKRPSLNTDTVVRIPPGSYNDDCDTVSMNQMEFSDDHHFRPGLSDSLRRSHENSPCLKRIVNRHHVNYQSQTLSQGLLPTHSNRQCSQKVVNLPPLPLPPSKHLTMRGASPTHKKSPHSSRSYLTDISPSSYEQLKLKLKEVSGKVSSSRLFSKFYKNDKLGGESMNSSSSGSGDICRRMSASDDVLDGRKMRSFSFGGIAQEDASEYEKEHHHHELRVNPLFGMTVNDSQSYDDDVPCSRGGGASSGCDGGKHRRSHSSSSPNSMSLSVPRNLDFITSNSSAASYHSHSSQGSGSNHSDGGDSGIVNETVDGGSLFQESLANDLSSCSNSNGCCLVRFHGDSPSSFASLRNTAMPAHPKKSSSSYFDYKRSRHHSSSSLKNDPSSASLNFIAPSSRTHLDSSSGSKSMRGNQSLQDLNFQNEQFLNSSENSPKASVEYKLVRVRKLGPFKRRSVVPDEMHRELGITLEKNSAEANGYILRFIHPDSSIAIVSQDELQLEDEIISINGKFVRGLSLSEVYSLLLSGLKRDLDLVILRHQSMTPPPPLPTSPAPLCILQESQNKTIIKISYDDGEQHDLEDSRKQSEHGSKNSLRKNKGNRVAFDDNASRSDINSARRKFVNSLMESSSNTASLDLESPNGGIKSKDESPSFCTLPRRPKSSCLTSMTIVFEKGSGKKPLGFTVVGGKDSPKGDIGIFVKSILPNGQAFEDGRLQEGDEVLSINGDPMEQLTHNEAVNCFKKVKNGPIVIQINRRTKRKSSLKSKSCDNLIEA</sequence>
<evidence type="ECO:0000259" key="2">
    <source>
        <dbReference type="PROSITE" id="PS50106"/>
    </source>
</evidence>
<evidence type="ECO:0000256" key="1">
    <source>
        <dbReference type="SAM" id="MobiDB-lite"/>
    </source>
</evidence>
<feature type="domain" description="PDZ" evidence="2">
    <location>
        <begin position="715"/>
        <end position="775"/>
    </location>
</feature>
<feature type="compositionally biased region" description="Low complexity" evidence="1">
    <location>
        <begin position="511"/>
        <end position="521"/>
    </location>
</feature>
<feature type="region of interest" description="Disordered" evidence="1">
    <location>
        <begin position="825"/>
        <end position="859"/>
    </location>
</feature>
<comment type="caution">
    <text evidence="3">The sequence shown here is derived from an EMBL/GenBank/DDBJ whole genome shotgun (WGS) entry which is preliminary data.</text>
</comment>
<feature type="compositionally biased region" description="Basic and acidic residues" evidence="1">
    <location>
        <begin position="825"/>
        <end position="841"/>
    </location>
</feature>
<feature type="region of interest" description="Disordered" evidence="1">
    <location>
        <begin position="878"/>
        <end position="905"/>
    </location>
</feature>
<dbReference type="SMART" id="SM00228">
    <property type="entry name" value="PDZ"/>
    <property type="match status" value="2"/>
</dbReference>
<dbReference type="InterPro" id="IPR001478">
    <property type="entry name" value="PDZ"/>
</dbReference>
<keyword evidence="4" id="KW-1185">Reference proteome</keyword>
<evidence type="ECO:0000313" key="4">
    <source>
        <dbReference type="Proteomes" id="UP000198287"/>
    </source>
</evidence>
<accession>A0A226F2Y5</accession>
<evidence type="ECO:0000313" key="3">
    <source>
        <dbReference type="EMBL" id="OXA63774.1"/>
    </source>
</evidence>
<dbReference type="AlphaFoldDB" id="A0A226F2Y5"/>
<dbReference type="Gene3D" id="2.30.42.10">
    <property type="match status" value="2"/>
</dbReference>
<feature type="region of interest" description="Disordered" evidence="1">
    <location>
        <begin position="187"/>
        <end position="207"/>
    </location>
</feature>
<feature type="region of interest" description="Disordered" evidence="1">
    <location>
        <begin position="1"/>
        <end position="22"/>
    </location>
</feature>
<dbReference type="SUPFAM" id="SSF50156">
    <property type="entry name" value="PDZ domain-like"/>
    <property type="match status" value="2"/>
</dbReference>
<feature type="region of interest" description="Disordered" evidence="1">
    <location>
        <begin position="602"/>
        <end position="643"/>
    </location>
</feature>
<proteinExistence type="predicted"/>
<reference evidence="3 4" key="1">
    <citation type="submission" date="2015-12" db="EMBL/GenBank/DDBJ databases">
        <title>The genome of Folsomia candida.</title>
        <authorList>
            <person name="Faddeeva A."/>
            <person name="Derks M.F."/>
            <person name="Anvar Y."/>
            <person name="Smit S."/>
            <person name="Van Straalen N."/>
            <person name="Roelofs D."/>
        </authorList>
    </citation>
    <scope>NUCLEOTIDE SEQUENCE [LARGE SCALE GENOMIC DNA]</scope>
    <source>
        <strain evidence="3 4">VU population</strain>
        <tissue evidence="3">Whole body</tissue>
    </source>
</reference>
<dbReference type="CDD" id="cd06759">
    <property type="entry name" value="PDZ3_PDZD2-PDZ1_hPro-IL-16-like"/>
    <property type="match status" value="1"/>
</dbReference>
<protein>
    <submittedName>
        <fullName evidence="3">PDZ domain-containing protein 2</fullName>
    </submittedName>
</protein>